<dbReference type="STRING" id="1479485.DA73_0214605"/>
<evidence type="ECO:0000313" key="2">
    <source>
        <dbReference type="EMBL" id="KIE11716.1"/>
    </source>
</evidence>
<accession>A0A0C1NFV4</accession>
<dbReference type="EMBL" id="JHEG04000001">
    <property type="protein sequence ID" value="KAF3887597.1"/>
    <property type="molecule type" value="Genomic_DNA"/>
</dbReference>
<dbReference type="PANTHER" id="PTHR35586">
    <property type="entry name" value="SLL1691 PROTEIN"/>
    <property type="match status" value="1"/>
</dbReference>
<reference evidence="1" key="2">
    <citation type="submission" date="2019-11" db="EMBL/GenBank/DDBJ databases">
        <title>Improved Assembly of Tolypothrix boutellei genome.</title>
        <authorList>
            <person name="Sarangi A.N."/>
            <person name="Mukherjee M."/>
            <person name="Ghosh S."/>
            <person name="Singh D."/>
            <person name="Das A."/>
            <person name="Kant S."/>
            <person name="Prusty A."/>
            <person name="Tripathy S."/>
        </authorList>
    </citation>
    <scope>NUCLEOTIDE SEQUENCE</scope>
    <source>
        <strain evidence="1">VB521301</strain>
    </source>
</reference>
<dbReference type="EMBL" id="JHEG02000043">
    <property type="protein sequence ID" value="KIE11716.1"/>
    <property type="molecule type" value="Genomic_DNA"/>
</dbReference>
<evidence type="ECO:0000313" key="1">
    <source>
        <dbReference type="EMBL" id="KAF3887597.1"/>
    </source>
</evidence>
<evidence type="ECO:0000313" key="3">
    <source>
        <dbReference type="Proteomes" id="UP000029738"/>
    </source>
</evidence>
<name>A0A0C1NFV4_9CYAN</name>
<organism evidence="2">
    <name type="scientific">Tolypothrix bouteillei VB521301</name>
    <dbReference type="NCBI Taxonomy" id="1479485"/>
    <lineage>
        <taxon>Bacteria</taxon>
        <taxon>Bacillati</taxon>
        <taxon>Cyanobacteriota</taxon>
        <taxon>Cyanophyceae</taxon>
        <taxon>Nostocales</taxon>
        <taxon>Tolypothrichaceae</taxon>
        <taxon>Tolypothrix</taxon>
    </lineage>
</organism>
<reference evidence="2" key="1">
    <citation type="journal article" date="2015" name="Genome Announc.">
        <title>Draft Genome Sequence of Tolypothrix boutellei Strain VB521301.</title>
        <authorList>
            <person name="Chandrababunaidu M.M."/>
            <person name="Singh D."/>
            <person name="Sen D."/>
            <person name="Bhan S."/>
            <person name="Das S."/>
            <person name="Gupta A."/>
            <person name="Adhikary S.P."/>
            <person name="Tripathy S."/>
        </authorList>
    </citation>
    <scope>NUCLEOTIDE SEQUENCE</scope>
    <source>
        <strain evidence="2">VB521301</strain>
    </source>
</reference>
<dbReference type="AlphaFoldDB" id="A0A0C1NFV4"/>
<protein>
    <submittedName>
        <fullName evidence="1 2">Transposase</fullName>
    </submittedName>
</protein>
<dbReference type="RefSeq" id="WP_038083056.1">
    <property type="nucleotide sequence ID" value="NZ_JHEG04000001.1"/>
</dbReference>
<keyword evidence="3" id="KW-1185">Reference proteome</keyword>
<sequence>MTEPETNVPANYDESWKVAIEQYFEPFVAFFFPEAHREIAWERGYEFLDKEFTQIIRDAEIGTRFVDKLLKVWLRDGEEAWLLLHIEIQSQTDSGFAKRIFTYNYKIFDRYGREVVSLAVLGDSQPNWRPQEYGYGRWGCSMQLRFPVIKLLDYTWETLESSNNPFAVVVMAHRKTQATTQAASERFQWKLRLIKGLYRRGYSRQDIINIFLVLDSMMRLPEPLEVTLRDELRQFEEENQMPYISSIERIGRLEGRLEGQHEKAKNLIQSLLKSRFGVLDEELSSVVEPLTQLPDDEVANLLLTSSREELVTRFGQSTLH</sequence>
<dbReference type="OrthoDB" id="569771at2"/>
<gene>
    <name evidence="2" type="ORF">DA73_0214605</name>
    <name evidence="1" type="ORF">DA73_0400020475</name>
</gene>
<comment type="caution">
    <text evidence="2">The sequence shown here is derived from an EMBL/GenBank/DDBJ whole genome shotgun (WGS) entry which is preliminary data.</text>
</comment>
<proteinExistence type="predicted"/>
<dbReference type="PANTHER" id="PTHR35586:SF1">
    <property type="entry name" value="SLL1691 PROTEIN"/>
    <property type="match status" value="1"/>
</dbReference>
<dbReference type="Proteomes" id="UP000029738">
    <property type="component" value="Unassembled WGS sequence"/>
</dbReference>